<sequence length="409" mass="45172">MEYPKMYKVRQNFDNSKIRDIKKEIIKECGLINIGEKITPGMKIAVTAGSRGISNISEIIKIVCDYLKNLGAHPFIIPAMGSHGGASANGQVNVLKKLGITEKSMGYPIFSDMETIFLEQTEDGAPVYMDKNAYYSDGIVVVNRIKPHTDFNGDTESGLLKMISVGLGKAKGCSSMHTYGLRKTIPKAAKIAMDKAPILFGIAILENSKDETYKLKAVLPDEFEKVEKKLLNEVKNIVPKLPSDFYDILIIKEMGKMFSGTGVDTKVIGRMMVFGEEEPKKPVIKKIVILNLSDSSYGNALGIGLADITTKKLVDKIDFDAMYANVIPTTFLSRAKIPITMINDKKAIETAFETIGSVIPKEAKIAIIDNTLQLEELYVSEMVLKDLDKIQILNSDVSLKFDDQGNIKL</sequence>
<keyword evidence="3" id="KW-1185">Reference proteome</keyword>
<proteinExistence type="predicted"/>
<dbReference type="RefSeq" id="WP_268040402.1">
    <property type="nucleotide sequence ID" value="NZ_JAPQER010000002.1"/>
</dbReference>
<evidence type="ECO:0000259" key="1">
    <source>
        <dbReference type="Pfam" id="PF09861"/>
    </source>
</evidence>
<dbReference type="Gene3D" id="3.40.50.11440">
    <property type="match status" value="1"/>
</dbReference>
<name>A0ABT4CYR7_9CLOT</name>
<evidence type="ECO:0000313" key="3">
    <source>
        <dbReference type="Proteomes" id="UP001078443"/>
    </source>
</evidence>
<reference evidence="2" key="1">
    <citation type="submission" date="2022-12" db="EMBL/GenBank/DDBJ databases">
        <authorList>
            <person name="Wang J."/>
        </authorList>
    </citation>
    <scope>NUCLEOTIDE SEQUENCE</scope>
    <source>
        <strain evidence="2">HY-45-18</strain>
    </source>
</reference>
<accession>A0ABT4CYR7</accession>
<dbReference type="Pfam" id="PF09861">
    <property type="entry name" value="Lar_N"/>
    <property type="match status" value="1"/>
</dbReference>
<dbReference type="InterPro" id="IPR018657">
    <property type="entry name" value="LarA-like_N"/>
</dbReference>
<feature type="domain" description="LarA-like N-terminal" evidence="1">
    <location>
        <begin position="30"/>
        <end position="179"/>
    </location>
</feature>
<dbReference type="Proteomes" id="UP001078443">
    <property type="component" value="Unassembled WGS sequence"/>
</dbReference>
<comment type="caution">
    <text evidence="2">The sequence shown here is derived from an EMBL/GenBank/DDBJ whole genome shotgun (WGS) entry which is preliminary data.</text>
</comment>
<gene>
    <name evidence="2" type="ORF">OW763_07150</name>
</gene>
<protein>
    <submittedName>
        <fullName evidence="2">Lactate racemase domain-containing protein</fullName>
    </submittedName>
</protein>
<evidence type="ECO:0000313" key="2">
    <source>
        <dbReference type="EMBL" id="MCY6484129.1"/>
    </source>
</evidence>
<organism evidence="2 3">
    <name type="scientific">Clostridium aestuarii</name>
    <dbReference type="NCBI Taxonomy" id="338193"/>
    <lineage>
        <taxon>Bacteria</taxon>
        <taxon>Bacillati</taxon>
        <taxon>Bacillota</taxon>
        <taxon>Clostridia</taxon>
        <taxon>Eubacteriales</taxon>
        <taxon>Clostridiaceae</taxon>
        <taxon>Clostridium</taxon>
    </lineage>
</organism>
<dbReference type="EMBL" id="JAPQER010000002">
    <property type="protein sequence ID" value="MCY6484129.1"/>
    <property type="molecule type" value="Genomic_DNA"/>
</dbReference>